<keyword evidence="2" id="KW-0813">Transport</keyword>
<dbReference type="PANTHER" id="PTHR43297:SF2">
    <property type="entry name" value="DIPEPTIDE TRANSPORT ATP-BINDING PROTEIN DPPD"/>
    <property type="match status" value="1"/>
</dbReference>
<evidence type="ECO:0000256" key="5">
    <source>
        <dbReference type="ARBA" id="ARBA00022840"/>
    </source>
</evidence>
<dbReference type="Gene3D" id="3.40.50.300">
    <property type="entry name" value="P-loop containing nucleotide triphosphate hydrolases"/>
    <property type="match status" value="1"/>
</dbReference>
<accession>A0A4D9DJQ5</accession>
<dbReference type="SMART" id="SM00382">
    <property type="entry name" value="AAA"/>
    <property type="match status" value="1"/>
</dbReference>
<evidence type="ECO:0000256" key="3">
    <source>
        <dbReference type="ARBA" id="ARBA00022475"/>
    </source>
</evidence>
<dbReference type="PROSITE" id="PS00211">
    <property type="entry name" value="ABC_TRANSPORTER_1"/>
    <property type="match status" value="1"/>
</dbReference>
<comment type="subcellular location">
    <subcellularLocation>
        <location evidence="1">Cell membrane</location>
        <topology evidence="1">Peripheral membrane protein</topology>
    </subcellularLocation>
</comment>
<dbReference type="Pfam" id="PF00005">
    <property type="entry name" value="ABC_tran"/>
    <property type="match status" value="1"/>
</dbReference>
<feature type="domain" description="ABC transporter" evidence="8">
    <location>
        <begin position="45"/>
        <end position="294"/>
    </location>
</feature>
<dbReference type="FunFam" id="3.40.50.300:FF:000016">
    <property type="entry name" value="Oligopeptide ABC transporter ATP-binding component"/>
    <property type="match status" value="1"/>
</dbReference>
<protein>
    <submittedName>
        <fullName evidence="9">NADH-quinone oxidoreductase</fullName>
    </submittedName>
</protein>
<keyword evidence="3" id="KW-1003">Cell membrane</keyword>
<dbReference type="SUPFAM" id="SSF52540">
    <property type="entry name" value="P-loop containing nucleoside triphosphate hydrolases"/>
    <property type="match status" value="1"/>
</dbReference>
<feature type="region of interest" description="Disordered" evidence="7">
    <location>
        <begin position="347"/>
        <end position="383"/>
    </location>
</feature>
<dbReference type="GO" id="GO:0005524">
    <property type="term" value="F:ATP binding"/>
    <property type="evidence" value="ECO:0007669"/>
    <property type="project" value="UniProtKB-KW"/>
</dbReference>
<keyword evidence="10" id="KW-1185">Reference proteome</keyword>
<dbReference type="GO" id="GO:0015833">
    <property type="term" value="P:peptide transport"/>
    <property type="evidence" value="ECO:0007669"/>
    <property type="project" value="InterPro"/>
</dbReference>
<feature type="compositionally biased region" description="Polar residues" evidence="7">
    <location>
        <begin position="1"/>
        <end position="11"/>
    </location>
</feature>
<dbReference type="Pfam" id="PF08352">
    <property type="entry name" value="oligo_HPY"/>
    <property type="match status" value="1"/>
</dbReference>
<dbReference type="GO" id="GO:0005886">
    <property type="term" value="C:plasma membrane"/>
    <property type="evidence" value="ECO:0007669"/>
    <property type="project" value="UniProtKB-SubCell"/>
</dbReference>
<evidence type="ECO:0000256" key="2">
    <source>
        <dbReference type="ARBA" id="ARBA00022448"/>
    </source>
</evidence>
<evidence type="ECO:0000313" key="9">
    <source>
        <dbReference type="EMBL" id="TFJ95242.1"/>
    </source>
</evidence>
<feature type="region of interest" description="Disordered" evidence="7">
    <location>
        <begin position="1"/>
        <end position="40"/>
    </location>
</feature>
<dbReference type="PANTHER" id="PTHR43297">
    <property type="entry name" value="OLIGOPEPTIDE TRANSPORT ATP-BINDING PROTEIN APPD"/>
    <property type="match status" value="1"/>
</dbReference>
<dbReference type="AlphaFoldDB" id="A0A4D9DJQ5"/>
<dbReference type="Proteomes" id="UP000297703">
    <property type="component" value="Unassembled WGS sequence"/>
</dbReference>
<organism evidence="9 10">
    <name type="scientific">Platysternon megacephalum</name>
    <name type="common">big-headed turtle</name>
    <dbReference type="NCBI Taxonomy" id="55544"/>
    <lineage>
        <taxon>Eukaryota</taxon>
        <taxon>Metazoa</taxon>
        <taxon>Chordata</taxon>
        <taxon>Craniata</taxon>
        <taxon>Vertebrata</taxon>
        <taxon>Euteleostomi</taxon>
        <taxon>Archelosauria</taxon>
        <taxon>Testudinata</taxon>
        <taxon>Testudines</taxon>
        <taxon>Cryptodira</taxon>
        <taxon>Durocryptodira</taxon>
        <taxon>Testudinoidea</taxon>
        <taxon>Platysternidae</taxon>
        <taxon>Platysternon</taxon>
    </lineage>
</organism>
<evidence type="ECO:0000256" key="6">
    <source>
        <dbReference type="ARBA" id="ARBA00023136"/>
    </source>
</evidence>
<evidence type="ECO:0000256" key="7">
    <source>
        <dbReference type="SAM" id="MobiDB-lite"/>
    </source>
</evidence>
<dbReference type="InterPro" id="IPR003593">
    <property type="entry name" value="AAA+_ATPase"/>
</dbReference>
<evidence type="ECO:0000256" key="4">
    <source>
        <dbReference type="ARBA" id="ARBA00022741"/>
    </source>
</evidence>
<dbReference type="InterPro" id="IPR013563">
    <property type="entry name" value="Oligopep_ABC_C"/>
</dbReference>
<reference evidence="9 10" key="1">
    <citation type="submission" date="2019-04" db="EMBL/GenBank/DDBJ databases">
        <title>Draft genome of the big-headed turtle Platysternon megacephalum.</title>
        <authorList>
            <person name="Gong S."/>
        </authorList>
    </citation>
    <scope>NUCLEOTIDE SEQUENCE [LARGE SCALE GENOMIC DNA]</scope>
    <source>
        <strain evidence="9">DO16091913</strain>
        <tissue evidence="9">Muscle</tissue>
    </source>
</reference>
<evidence type="ECO:0000256" key="1">
    <source>
        <dbReference type="ARBA" id="ARBA00004202"/>
    </source>
</evidence>
<keyword evidence="5" id="KW-0067">ATP-binding</keyword>
<dbReference type="EMBL" id="QXTE01011227">
    <property type="protein sequence ID" value="TFJ95242.1"/>
    <property type="molecule type" value="Genomic_DNA"/>
</dbReference>
<keyword evidence="6" id="KW-0472">Membrane</keyword>
<dbReference type="InterPro" id="IPR027417">
    <property type="entry name" value="P-loop_NTPase"/>
</dbReference>
<gene>
    <name evidence="9" type="ORF">DR999_PMT23275</name>
</gene>
<keyword evidence="4" id="KW-0547">Nucleotide-binding</keyword>
<evidence type="ECO:0000313" key="10">
    <source>
        <dbReference type="Proteomes" id="UP000297703"/>
    </source>
</evidence>
<dbReference type="CDD" id="cd03257">
    <property type="entry name" value="ABC_NikE_OppD_transporters"/>
    <property type="match status" value="1"/>
</dbReference>
<sequence length="383" mass="41442">MANPSAESNADSPRVPDERGRRKARDAQPSSHGVRRNLKPGDEVLRVTGLHVEFGVDKAWVPAAIDLNYEVRAGEVLALVGESGSGKSVSSMSLLGLLPKNARVSGSVMLNGREVLGASDSVVRSIRGREVAVIFQEPMTAMNPVYTIGQQIIETVRLHNPVSPAQAAERALEMLKLVELPDPERAFMSYPHQLSGGQRQRAMIAQSLSCDPELLIADEPTTALDVTVQAEILDLIRNLRTKLNSAIILITHDMGVVADLSDRIAVMRHGRIVETGDARQIFSNPRHPYTQELLAAVPHLGHGSADAAEVDLTVALAQATNKEDLVPMSGAEIRAKEAENAAELSRAQIKARRAAEEASSRSLKTSHDTGPGGKWGKPHHQRW</sequence>
<dbReference type="STRING" id="55544.A0A4D9DJQ5"/>
<dbReference type="InterPro" id="IPR017871">
    <property type="entry name" value="ABC_transporter-like_CS"/>
</dbReference>
<dbReference type="PROSITE" id="PS50893">
    <property type="entry name" value="ABC_TRANSPORTER_2"/>
    <property type="match status" value="1"/>
</dbReference>
<dbReference type="InterPro" id="IPR003439">
    <property type="entry name" value="ABC_transporter-like_ATP-bd"/>
</dbReference>
<name>A0A4D9DJQ5_9SAUR</name>
<dbReference type="GO" id="GO:0016887">
    <property type="term" value="F:ATP hydrolysis activity"/>
    <property type="evidence" value="ECO:0007669"/>
    <property type="project" value="InterPro"/>
</dbReference>
<dbReference type="OrthoDB" id="447368at2759"/>
<comment type="caution">
    <text evidence="9">The sequence shown here is derived from an EMBL/GenBank/DDBJ whole genome shotgun (WGS) entry which is preliminary data.</text>
</comment>
<proteinExistence type="predicted"/>
<dbReference type="InterPro" id="IPR050388">
    <property type="entry name" value="ABC_Ni/Peptide_Import"/>
</dbReference>
<evidence type="ECO:0000259" key="8">
    <source>
        <dbReference type="PROSITE" id="PS50893"/>
    </source>
</evidence>
<reference evidence="9 10" key="2">
    <citation type="submission" date="2019-04" db="EMBL/GenBank/DDBJ databases">
        <title>The genome sequence of big-headed turtle.</title>
        <authorList>
            <person name="Gong S."/>
        </authorList>
    </citation>
    <scope>NUCLEOTIDE SEQUENCE [LARGE SCALE GENOMIC DNA]</scope>
    <source>
        <strain evidence="9">DO16091913</strain>
        <tissue evidence="9">Muscle</tissue>
    </source>
</reference>